<proteinExistence type="predicted"/>
<reference evidence="3" key="1">
    <citation type="journal article" date="2015" name="Proc. Natl. Acad. Sci. U.S.A.">
        <title>Networks of energetic and metabolic interactions define dynamics in microbial communities.</title>
        <authorList>
            <person name="Embree M."/>
            <person name="Liu J.K."/>
            <person name="Al-Bassam M.M."/>
            <person name="Zengler K."/>
        </authorList>
    </citation>
    <scope>NUCLEOTIDE SEQUENCE</scope>
</reference>
<dbReference type="SUPFAM" id="SSF51556">
    <property type="entry name" value="Metallo-dependent hydrolases"/>
    <property type="match status" value="1"/>
</dbReference>
<dbReference type="Pfam" id="PF04909">
    <property type="entry name" value="Amidohydro_2"/>
    <property type="match status" value="1"/>
</dbReference>
<organism evidence="3">
    <name type="scientific">hydrocarbon metagenome</name>
    <dbReference type="NCBI Taxonomy" id="938273"/>
    <lineage>
        <taxon>unclassified sequences</taxon>
        <taxon>metagenomes</taxon>
        <taxon>ecological metagenomes</taxon>
    </lineage>
</organism>
<gene>
    <name evidence="3" type="ORF">ASZ90_012286</name>
</gene>
<dbReference type="GO" id="GO:0019748">
    <property type="term" value="P:secondary metabolic process"/>
    <property type="evidence" value="ECO:0007669"/>
    <property type="project" value="TreeGrafter"/>
</dbReference>
<name>A0A0W8FAV0_9ZZZZ</name>
<comment type="caution">
    <text evidence="3">The sequence shown here is derived from an EMBL/GenBank/DDBJ whole genome shotgun (WGS) entry which is preliminary data.</text>
</comment>
<dbReference type="AlphaFoldDB" id="A0A0W8FAV0"/>
<keyword evidence="1" id="KW-0456">Lyase</keyword>
<accession>A0A0W8FAV0</accession>
<dbReference type="InterPro" id="IPR032465">
    <property type="entry name" value="ACMSD"/>
</dbReference>
<protein>
    <recommendedName>
        <fullName evidence="2">Amidohydrolase-related domain-containing protein</fullName>
    </recommendedName>
</protein>
<dbReference type="Gene3D" id="3.20.20.140">
    <property type="entry name" value="Metal-dependent hydrolases"/>
    <property type="match status" value="1"/>
</dbReference>
<dbReference type="GO" id="GO:0016831">
    <property type="term" value="F:carboxy-lyase activity"/>
    <property type="evidence" value="ECO:0007669"/>
    <property type="project" value="InterPro"/>
</dbReference>
<dbReference type="PANTHER" id="PTHR21240">
    <property type="entry name" value="2-AMINO-3-CARBOXYLMUCONATE-6-SEMIALDEHYDE DECARBOXYLASE"/>
    <property type="match status" value="1"/>
</dbReference>
<dbReference type="InterPro" id="IPR032466">
    <property type="entry name" value="Metal_Hydrolase"/>
</dbReference>
<evidence type="ECO:0000259" key="2">
    <source>
        <dbReference type="Pfam" id="PF04909"/>
    </source>
</evidence>
<dbReference type="PANTHER" id="PTHR21240:SF28">
    <property type="entry name" value="ISO-OROTATE DECARBOXYLASE (EUROFUNG)"/>
    <property type="match status" value="1"/>
</dbReference>
<evidence type="ECO:0000313" key="3">
    <source>
        <dbReference type="EMBL" id="KUG18022.1"/>
    </source>
</evidence>
<feature type="domain" description="Amidohydrolase-related" evidence="2">
    <location>
        <begin position="3"/>
        <end position="258"/>
    </location>
</feature>
<dbReference type="EMBL" id="LNQE01001406">
    <property type="protein sequence ID" value="KUG18022.1"/>
    <property type="molecule type" value="Genomic_DNA"/>
</dbReference>
<evidence type="ECO:0000256" key="1">
    <source>
        <dbReference type="ARBA" id="ARBA00023239"/>
    </source>
</evidence>
<dbReference type="InterPro" id="IPR006680">
    <property type="entry name" value="Amidohydro-rel"/>
</dbReference>
<dbReference type="CDD" id="cd01292">
    <property type="entry name" value="metallo-dependent_hydrolases"/>
    <property type="match status" value="1"/>
</dbReference>
<dbReference type="GO" id="GO:0016787">
    <property type="term" value="F:hydrolase activity"/>
    <property type="evidence" value="ECO:0007669"/>
    <property type="project" value="InterPro"/>
</dbReference>
<sequence length="263" mass="29595">MIIDFHAHIYPPPVAAKILPAARRKLKVEVPGSGAPQDLLGHMSRSGIARSILLPLAKGREDVSRLNDWILSVSGEGLIPFGAIHPFMENLEAELDRLDDCGVRGVKIMPLLQEFYPDDKGCERLYEALIKKGMMLVTHTGRDPLEREEVFGTPERFARVVQCYPELKLLLAHLGGMRMWDESRKHLLPAGGNVYFDTAYVSFYLDEMNMADLIQDIGADRVIFGSDYPWEIPGRAVEIIQRLDLSEGEKEAILWKNASILLE</sequence>
<dbReference type="GO" id="GO:0005737">
    <property type="term" value="C:cytoplasm"/>
    <property type="evidence" value="ECO:0007669"/>
    <property type="project" value="TreeGrafter"/>
</dbReference>